<accession>A0A2A6FTI3</accession>
<comment type="caution">
    <text evidence="2">The sequence shown here is derived from an EMBL/GenBank/DDBJ whole genome shotgun (WGS) entry which is preliminary data.</text>
</comment>
<dbReference type="CDD" id="cd05013">
    <property type="entry name" value="SIS_RpiR"/>
    <property type="match status" value="1"/>
</dbReference>
<dbReference type="GO" id="GO:0097367">
    <property type="term" value="F:carbohydrate derivative binding"/>
    <property type="evidence" value="ECO:0007669"/>
    <property type="project" value="InterPro"/>
</dbReference>
<dbReference type="AlphaFoldDB" id="A0A2A6FTI3"/>
<protein>
    <recommendedName>
        <fullName evidence="1">SIS domain-containing protein</fullName>
    </recommendedName>
</protein>
<evidence type="ECO:0000313" key="2">
    <source>
        <dbReference type="EMBL" id="PDQ35931.1"/>
    </source>
</evidence>
<proteinExistence type="predicted"/>
<dbReference type="InterPro" id="IPR050099">
    <property type="entry name" value="SIS_GmhA/DiaA_subfam"/>
</dbReference>
<dbReference type="InterPro" id="IPR001347">
    <property type="entry name" value="SIS_dom"/>
</dbReference>
<feature type="domain" description="SIS" evidence="1">
    <location>
        <begin position="40"/>
        <end position="221"/>
    </location>
</feature>
<evidence type="ECO:0000313" key="3">
    <source>
        <dbReference type="Proteomes" id="UP000219994"/>
    </source>
</evidence>
<dbReference type="PROSITE" id="PS51464">
    <property type="entry name" value="SIS"/>
    <property type="match status" value="1"/>
</dbReference>
<name>A0A2A6FTI3_9MICO</name>
<dbReference type="PANTHER" id="PTHR30390:SF7">
    <property type="entry name" value="PHOSPHOHEPTOSE ISOMERASE"/>
    <property type="match status" value="1"/>
</dbReference>
<reference evidence="3" key="1">
    <citation type="submission" date="2017-03" db="EMBL/GenBank/DDBJ databases">
        <authorList>
            <person name="Lund M.B."/>
        </authorList>
    </citation>
    <scope>NUCLEOTIDE SEQUENCE [LARGE SCALE GENOMIC DNA]</scope>
</reference>
<dbReference type="GO" id="GO:1901135">
    <property type="term" value="P:carbohydrate derivative metabolic process"/>
    <property type="evidence" value="ECO:0007669"/>
    <property type="project" value="InterPro"/>
</dbReference>
<dbReference type="Gene3D" id="3.40.50.10490">
    <property type="entry name" value="Glucose-6-phosphate isomerase like protein, domain 1"/>
    <property type="match status" value="1"/>
</dbReference>
<dbReference type="SUPFAM" id="SSF53697">
    <property type="entry name" value="SIS domain"/>
    <property type="match status" value="1"/>
</dbReference>
<organism evidence="2 3">
    <name type="scientific">Candidatus Lumbricidiphila eiseniae</name>
    <dbReference type="NCBI Taxonomy" id="1969409"/>
    <lineage>
        <taxon>Bacteria</taxon>
        <taxon>Bacillati</taxon>
        <taxon>Actinomycetota</taxon>
        <taxon>Actinomycetes</taxon>
        <taxon>Micrococcales</taxon>
        <taxon>Microbacteriaceae</taxon>
        <taxon>Candidatus Lumbricidiphila</taxon>
    </lineage>
</organism>
<dbReference type="NCBIfam" id="NF002805">
    <property type="entry name" value="PRK02947.1"/>
    <property type="match status" value="1"/>
</dbReference>
<evidence type="ECO:0000259" key="1">
    <source>
        <dbReference type="PROSITE" id="PS51464"/>
    </source>
</evidence>
<dbReference type="InterPro" id="IPR046348">
    <property type="entry name" value="SIS_dom_sf"/>
</dbReference>
<sequence length="250" mass="26834">MNHEDMCLSPSSEYLTAVRELMETASRSEAETIRQASTVVAEAFERDGMLYVFGSGHSHIFAEEAFYRAGGSARICPVLQPSYMLHVSAQRSTELERENGHAASILDHYPIQDGVDVMLVVSNSGSNALPIEVAALAKARGLTVIAITSVEYARSTTATGPRLHDIADIVLDNHCPPGDALVSLGYNLPRVGPGSSVIGISLMNAVIVEAISRQVANHSDPAIYLSAGMPGAAEHNRELADRFRSRIPHV</sequence>
<dbReference type="PANTHER" id="PTHR30390">
    <property type="entry name" value="SEDOHEPTULOSE 7-PHOSPHATE ISOMERASE / DNAA INITIATOR-ASSOCIATING FACTOR FOR REPLICATION INITIATION"/>
    <property type="match status" value="1"/>
</dbReference>
<dbReference type="Pfam" id="PF13580">
    <property type="entry name" value="SIS_2"/>
    <property type="match status" value="1"/>
</dbReference>
<gene>
    <name evidence="2" type="ORF">B5766_03395</name>
</gene>
<dbReference type="Proteomes" id="UP000219994">
    <property type="component" value="Unassembled WGS sequence"/>
</dbReference>
<dbReference type="InterPro" id="IPR035472">
    <property type="entry name" value="RpiR-like_SIS"/>
</dbReference>
<dbReference type="EMBL" id="NAEP01000024">
    <property type="protein sequence ID" value="PDQ35931.1"/>
    <property type="molecule type" value="Genomic_DNA"/>
</dbReference>